<keyword evidence="3" id="KW-0713">Self-incompatibility</keyword>
<dbReference type="AlphaFoldDB" id="A0ABD1M4K4"/>
<keyword evidence="5 6" id="KW-0732">Signal</keyword>
<protein>
    <recommendedName>
        <fullName evidence="9">S-protein homolog</fullName>
    </recommendedName>
</protein>
<comment type="subcellular location">
    <subcellularLocation>
        <location evidence="1">Secreted</location>
    </subcellularLocation>
</comment>
<evidence type="ECO:0000313" key="8">
    <source>
        <dbReference type="Proteomes" id="UP001603857"/>
    </source>
</evidence>
<gene>
    <name evidence="7" type="ORF">Fmac_018294</name>
</gene>
<organism evidence="7 8">
    <name type="scientific">Flemingia macrophylla</name>
    <dbReference type="NCBI Taxonomy" id="520843"/>
    <lineage>
        <taxon>Eukaryota</taxon>
        <taxon>Viridiplantae</taxon>
        <taxon>Streptophyta</taxon>
        <taxon>Embryophyta</taxon>
        <taxon>Tracheophyta</taxon>
        <taxon>Spermatophyta</taxon>
        <taxon>Magnoliopsida</taxon>
        <taxon>eudicotyledons</taxon>
        <taxon>Gunneridae</taxon>
        <taxon>Pentapetalae</taxon>
        <taxon>rosids</taxon>
        <taxon>fabids</taxon>
        <taxon>Fabales</taxon>
        <taxon>Fabaceae</taxon>
        <taxon>Papilionoideae</taxon>
        <taxon>50 kb inversion clade</taxon>
        <taxon>NPAAA clade</taxon>
        <taxon>indigoferoid/millettioid clade</taxon>
        <taxon>Phaseoleae</taxon>
        <taxon>Flemingia</taxon>
    </lineage>
</organism>
<comment type="caution">
    <text evidence="7">The sequence shown here is derived from an EMBL/GenBank/DDBJ whole genome shotgun (WGS) entry which is preliminary data.</text>
</comment>
<evidence type="ECO:0000256" key="5">
    <source>
        <dbReference type="ARBA" id="ARBA00022729"/>
    </source>
</evidence>
<dbReference type="GO" id="GO:0060320">
    <property type="term" value="P:rejection of self pollen"/>
    <property type="evidence" value="ECO:0007669"/>
    <property type="project" value="UniProtKB-KW"/>
</dbReference>
<evidence type="ECO:0000256" key="4">
    <source>
        <dbReference type="ARBA" id="ARBA00022525"/>
    </source>
</evidence>
<evidence type="ECO:0000313" key="7">
    <source>
        <dbReference type="EMBL" id="KAL2330713.1"/>
    </source>
</evidence>
<reference evidence="7 8" key="1">
    <citation type="submission" date="2024-08" db="EMBL/GenBank/DDBJ databases">
        <title>Insights into the chromosomal genome structure of Flemingia macrophylla.</title>
        <authorList>
            <person name="Ding Y."/>
            <person name="Zhao Y."/>
            <person name="Bi W."/>
            <person name="Wu M."/>
            <person name="Zhao G."/>
            <person name="Gong Y."/>
            <person name="Li W."/>
            <person name="Zhang P."/>
        </authorList>
    </citation>
    <scope>NUCLEOTIDE SEQUENCE [LARGE SCALE GENOMIC DNA]</scope>
    <source>
        <strain evidence="7">DYQJB</strain>
        <tissue evidence="7">Leaf</tissue>
    </source>
</reference>
<dbReference type="Proteomes" id="UP001603857">
    <property type="component" value="Unassembled WGS sequence"/>
</dbReference>
<evidence type="ECO:0000256" key="1">
    <source>
        <dbReference type="ARBA" id="ARBA00004613"/>
    </source>
</evidence>
<dbReference type="Pfam" id="PF05938">
    <property type="entry name" value="Self-incomp_S1"/>
    <property type="match status" value="1"/>
</dbReference>
<feature type="chain" id="PRO_5044869594" description="S-protein homolog" evidence="6">
    <location>
        <begin position="25"/>
        <end position="135"/>
    </location>
</feature>
<evidence type="ECO:0000256" key="6">
    <source>
        <dbReference type="SAM" id="SignalP"/>
    </source>
</evidence>
<feature type="signal peptide" evidence="6">
    <location>
        <begin position="1"/>
        <end position="24"/>
    </location>
</feature>
<evidence type="ECO:0000256" key="3">
    <source>
        <dbReference type="ARBA" id="ARBA00022471"/>
    </source>
</evidence>
<evidence type="ECO:0000256" key="2">
    <source>
        <dbReference type="ARBA" id="ARBA00005581"/>
    </source>
</evidence>
<dbReference type="GO" id="GO:0005576">
    <property type="term" value="C:extracellular region"/>
    <property type="evidence" value="ECO:0007669"/>
    <property type="project" value="UniProtKB-SubCell"/>
</dbReference>
<sequence>MSSFTRNVLMPLVLVGVFSSASNASQSFVNDLLVEVTNSLDGNLNLTIVCQNFRPGRFNIQPGKIQQWLYSGPISPVFPLNCNFRWPGASHYSNLYNPNLDSDCELCHWYIHQNGPCRKHVIGGKLQYRFSRWAS</sequence>
<accession>A0ABD1M4K4</accession>
<proteinExistence type="inferred from homology"/>
<dbReference type="EMBL" id="JBGMDY010000006">
    <property type="protein sequence ID" value="KAL2330713.1"/>
    <property type="molecule type" value="Genomic_DNA"/>
</dbReference>
<evidence type="ECO:0008006" key="9">
    <source>
        <dbReference type="Google" id="ProtNLM"/>
    </source>
</evidence>
<keyword evidence="8" id="KW-1185">Reference proteome</keyword>
<dbReference type="InterPro" id="IPR010264">
    <property type="entry name" value="Self-incomp_S1"/>
</dbReference>
<comment type="similarity">
    <text evidence="2">Belongs to the plant self-incompatibility (S1) protein family.</text>
</comment>
<name>A0ABD1M4K4_9FABA</name>
<keyword evidence="4" id="KW-0964">Secreted</keyword>